<keyword evidence="7 9" id="KW-0057">Aromatic amino acid biosynthesis</keyword>
<dbReference type="PANTHER" id="PTHR21090:SF5">
    <property type="entry name" value="PENTAFUNCTIONAL AROM POLYPEPTIDE"/>
    <property type="match status" value="1"/>
</dbReference>
<dbReference type="GO" id="GO:0009423">
    <property type="term" value="P:chorismate biosynthetic process"/>
    <property type="evidence" value="ECO:0007669"/>
    <property type="project" value="UniProtKB-UniRule"/>
</dbReference>
<dbReference type="InterPro" id="IPR013792">
    <property type="entry name" value="RNA3'P_cycl/enolpyr_Trfase_a/b"/>
</dbReference>
<dbReference type="HAMAP" id="MF_00210">
    <property type="entry name" value="EPSP_synth"/>
    <property type="match status" value="1"/>
</dbReference>
<dbReference type="PROSITE" id="PS00885">
    <property type="entry name" value="EPSP_SYNTHASE_2"/>
    <property type="match status" value="1"/>
</dbReference>
<evidence type="ECO:0000256" key="1">
    <source>
        <dbReference type="ARBA" id="ARBA00002174"/>
    </source>
</evidence>
<dbReference type="EMBL" id="VULR01000006">
    <property type="protein sequence ID" value="MSS43267.1"/>
    <property type="molecule type" value="Genomic_DNA"/>
</dbReference>
<dbReference type="FunFam" id="3.65.10.10:FF:000005">
    <property type="entry name" value="3-phosphoshikimate 1-carboxyvinyltransferase"/>
    <property type="match status" value="1"/>
</dbReference>
<dbReference type="InterPro" id="IPR001986">
    <property type="entry name" value="Enolpyruvate_Tfrase_dom"/>
</dbReference>
<reference evidence="11 12" key="1">
    <citation type="submission" date="2019-08" db="EMBL/GenBank/DDBJ databases">
        <title>In-depth cultivation of the pig gut microbiome towards novel bacterial diversity and tailored functional studies.</title>
        <authorList>
            <person name="Wylensek D."/>
            <person name="Hitch T.C.A."/>
            <person name="Clavel T."/>
        </authorList>
    </citation>
    <scope>NUCLEOTIDE SEQUENCE [LARGE SCALE GENOMIC DNA]</scope>
    <source>
        <strain evidence="11 12">Med78-601-WT-4W-RMD-3</strain>
    </source>
</reference>
<evidence type="ECO:0000256" key="6">
    <source>
        <dbReference type="ARBA" id="ARBA00022679"/>
    </source>
</evidence>
<evidence type="ECO:0000259" key="10">
    <source>
        <dbReference type="Pfam" id="PF00275"/>
    </source>
</evidence>
<comment type="caution">
    <text evidence="11">The sequence shown here is derived from an EMBL/GenBank/DDBJ whole genome shotgun (WGS) entry which is preliminary data.</text>
</comment>
<name>A0A844FGU4_9FIRM</name>
<dbReference type="UniPathway" id="UPA00053">
    <property type="reaction ID" value="UER00089"/>
</dbReference>
<comment type="caution">
    <text evidence="9">Lacks conserved residue(s) required for the propagation of feature annotation.</text>
</comment>
<evidence type="ECO:0000256" key="4">
    <source>
        <dbReference type="ARBA" id="ARBA00022490"/>
    </source>
</evidence>
<evidence type="ECO:0000313" key="12">
    <source>
        <dbReference type="Proteomes" id="UP000462760"/>
    </source>
</evidence>
<gene>
    <name evidence="9 11" type="primary">aroA</name>
    <name evidence="11" type="ORF">FYJ27_05910</name>
</gene>
<accession>A0A844FGU4</accession>
<feature type="binding site" evidence="9">
    <location>
        <position position="169"/>
    </location>
    <ligand>
        <name>phosphoenolpyruvate</name>
        <dbReference type="ChEBI" id="CHEBI:58702"/>
    </ligand>
</feature>
<dbReference type="GO" id="GO:0008652">
    <property type="term" value="P:amino acid biosynthetic process"/>
    <property type="evidence" value="ECO:0007669"/>
    <property type="project" value="UniProtKB-KW"/>
</dbReference>
<feature type="binding site" evidence="9">
    <location>
        <position position="122"/>
    </location>
    <ligand>
        <name>phosphoenolpyruvate</name>
        <dbReference type="ChEBI" id="CHEBI:58702"/>
    </ligand>
</feature>
<keyword evidence="6 9" id="KW-0808">Transferase</keyword>
<feature type="binding site" evidence="9">
    <location>
        <position position="27"/>
    </location>
    <ligand>
        <name>3-phosphoshikimate</name>
        <dbReference type="ChEBI" id="CHEBI:145989"/>
    </ligand>
</feature>
<dbReference type="GO" id="GO:0005737">
    <property type="term" value="C:cytoplasm"/>
    <property type="evidence" value="ECO:0007669"/>
    <property type="project" value="UniProtKB-SubCell"/>
</dbReference>
<feature type="binding site" evidence="9">
    <location>
        <position position="315"/>
    </location>
    <ligand>
        <name>3-phosphoshikimate</name>
        <dbReference type="ChEBI" id="CHEBI:145989"/>
    </ligand>
</feature>
<dbReference type="Pfam" id="PF00275">
    <property type="entry name" value="EPSP_synthase"/>
    <property type="match status" value="1"/>
</dbReference>
<evidence type="ECO:0000313" key="11">
    <source>
        <dbReference type="EMBL" id="MSS43267.1"/>
    </source>
</evidence>
<keyword evidence="4 9" id="KW-0963">Cytoplasm</keyword>
<dbReference type="Proteomes" id="UP000462760">
    <property type="component" value="Unassembled WGS sequence"/>
</dbReference>
<feature type="binding site" evidence="9">
    <location>
        <position position="94"/>
    </location>
    <ligand>
        <name>phosphoenolpyruvate</name>
        <dbReference type="ChEBI" id="CHEBI:58702"/>
    </ligand>
</feature>
<dbReference type="GO" id="GO:0003866">
    <property type="term" value="F:3-phosphoshikimate 1-carboxyvinyltransferase activity"/>
    <property type="evidence" value="ECO:0007669"/>
    <property type="project" value="UniProtKB-UniRule"/>
</dbReference>
<evidence type="ECO:0000256" key="9">
    <source>
        <dbReference type="HAMAP-Rule" id="MF_00210"/>
    </source>
</evidence>
<comment type="pathway">
    <text evidence="2 9">Metabolic intermediate biosynthesis; chorismate biosynthesis; chorismate from D-erythrose 4-phosphate and phosphoenolpyruvate: step 6/7.</text>
</comment>
<feature type="binding site" evidence="9">
    <location>
        <position position="388"/>
    </location>
    <ligand>
        <name>phosphoenolpyruvate</name>
        <dbReference type="ChEBI" id="CHEBI:58702"/>
    </ligand>
</feature>
<protein>
    <recommendedName>
        <fullName evidence="9">3-phosphoshikimate 1-carboxyvinyltransferase</fullName>
        <ecNumber evidence="9">2.5.1.19</ecNumber>
    </recommendedName>
    <alternativeName>
        <fullName evidence="9">5-enolpyruvylshikimate-3-phosphate synthase</fullName>
        <shortName evidence="9">EPSP synthase</shortName>
        <shortName evidence="9">EPSPS</shortName>
    </alternativeName>
</protein>
<feature type="domain" description="Enolpyruvate transferase" evidence="10">
    <location>
        <begin position="9"/>
        <end position="423"/>
    </location>
</feature>
<dbReference type="AlphaFoldDB" id="A0A844FGU4"/>
<feature type="binding site" evidence="9">
    <location>
        <position position="22"/>
    </location>
    <ligand>
        <name>phosphoenolpyruvate</name>
        <dbReference type="ChEBI" id="CHEBI:58702"/>
    </ligand>
</feature>
<dbReference type="InterPro" id="IPR023193">
    <property type="entry name" value="EPSP_synthase_CS"/>
</dbReference>
<feature type="binding site" evidence="9">
    <location>
        <position position="346"/>
    </location>
    <ligand>
        <name>phosphoenolpyruvate</name>
        <dbReference type="ChEBI" id="CHEBI:58702"/>
    </ligand>
</feature>
<evidence type="ECO:0000256" key="2">
    <source>
        <dbReference type="ARBA" id="ARBA00004811"/>
    </source>
</evidence>
<feature type="binding site" evidence="9">
    <location>
        <position position="23"/>
    </location>
    <ligand>
        <name>3-phosphoshikimate</name>
        <dbReference type="ChEBI" id="CHEBI:145989"/>
    </ligand>
</feature>
<comment type="subunit">
    <text evidence="9">Monomer.</text>
</comment>
<dbReference type="CDD" id="cd01556">
    <property type="entry name" value="EPSP_synthase"/>
    <property type="match status" value="1"/>
</dbReference>
<feature type="binding site" evidence="9">
    <location>
        <position position="342"/>
    </location>
    <ligand>
        <name>3-phosphoshikimate</name>
        <dbReference type="ChEBI" id="CHEBI:145989"/>
    </ligand>
</feature>
<dbReference type="PROSITE" id="PS00104">
    <property type="entry name" value="EPSP_SYNTHASE_1"/>
    <property type="match status" value="1"/>
</dbReference>
<dbReference type="OrthoDB" id="9809920at2"/>
<feature type="binding site" evidence="9">
    <location>
        <position position="22"/>
    </location>
    <ligand>
        <name>3-phosphoshikimate</name>
        <dbReference type="ChEBI" id="CHEBI:145989"/>
    </ligand>
</feature>
<evidence type="ECO:0000256" key="8">
    <source>
        <dbReference type="ARBA" id="ARBA00044633"/>
    </source>
</evidence>
<organism evidence="11 12">
    <name type="scientific">Anaerosalibacter bizertensis</name>
    <dbReference type="NCBI Taxonomy" id="932217"/>
    <lineage>
        <taxon>Bacteria</taxon>
        <taxon>Bacillati</taxon>
        <taxon>Bacillota</taxon>
        <taxon>Tissierellia</taxon>
        <taxon>Tissierellales</taxon>
        <taxon>Sporanaerobacteraceae</taxon>
        <taxon>Anaerosalibacter</taxon>
    </lineage>
</organism>
<dbReference type="PIRSF" id="PIRSF000505">
    <property type="entry name" value="EPSPS"/>
    <property type="match status" value="1"/>
</dbReference>
<dbReference type="EC" id="2.5.1.19" evidence="9"/>
<dbReference type="FunFam" id="3.65.10.10:FF:000006">
    <property type="entry name" value="3-phosphoshikimate 1-carboxyvinyltransferase"/>
    <property type="match status" value="1"/>
</dbReference>
<evidence type="ECO:0000256" key="7">
    <source>
        <dbReference type="ARBA" id="ARBA00023141"/>
    </source>
</evidence>
<dbReference type="NCBIfam" id="TIGR01356">
    <property type="entry name" value="aroA"/>
    <property type="match status" value="1"/>
</dbReference>
<comment type="catalytic activity">
    <reaction evidence="8">
        <text>3-phosphoshikimate + phosphoenolpyruvate = 5-O-(1-carboxyvinyl)-3-phosphoshikimate + phosphate</text>
        <dbReference type="Rhea" id="RHEA:21256"/>
        <dbReference type="ChEBI" id="CHEBI:43474"/>
        <dbReference type="ChEBI" id="CHEBI:57701"/>
        <dbReference type="ChEBI" id="CHEBI:58702"/>
        <dbReference type="ChEBI" id="CHEBI:145989"/>
        <dbReference type="EC" id="2.5.1.19"/>
    </reaction>
    <physiologicalReaction direction="left-to-right" evidence="8">
        <dbReference type="Rhea" id="RHEA:21257"/>
    </physiologicalReaction>
</comment>
<dbReference type="PANTHER" id="PTHR21090">
    <property type="entry name" value="AROM/DEHYDROQUINATE SYNTHASE"/>
    <property type="match status" value="1"/>
</dbReference>
<evidence type="ECO:0000256" key="5">
    <source>
        <dbReference type="ARBA" id="ARBA00022605"/>
    </source>
</evidence>
<comment type="subcellular location">
    <subcellularLocation>
        <location evidence="9">Cytoplasm</location>
    </subcellularLocation>
</comment>
<keyword evidence="5 9" id="KW-0028">Amino-acid biosynthesis</keyword>
<feature type="binding site" evidence="9">
    <location>
        <position position="167"/>
    </location>
    <ligand>
        <name>3-phosphoshikimate</name>
        <dbReference type="ChEBI" id="CHEBI:145989"/>
    </ligand>
</feature>
<comment type="function">
    <text evidence="1 9">Catalyzes the transfer of the enolpyruvyl moiety of phosphoenolpyruvate (PEP) to the 5-hydroxyl of shikimate-3-phosphate (S3P) to produce enolpyruvyl shikimate-3-phosphate and inorganic phosphate.</text>
</comment>
<sequence>MDMEIIGGNRALRGEIRVPGDKSISHRSIILGSIAEGRTEIYNFLNSEDTIATIDCFRKMGVSIEVEDDKVVVEGRGLKGLNSPDSILACKNSGTTMRLMSGILVGQDFSTTLVGDDSLNNRPMNRIITPLRKMGGNIEGLDNEYPPLKISPVQKLNSIYYEMPVASAQVKSAILLASLFADGKTIVKEKALSRDHTERMLKTFGVDIYKSNELIYLNPPSELRGRNLYIPGDFSSASFFIVAALILEGSEIVIKDVGLNETRIGLIDILKKMGGNIEISNVNTLNNEPVGDVLVKYSKLKGIDIKGDEIGTFIDEVPILAVASAFAEGTTAIRNASELKYKESDRIKVMTNEMRKMGVAIEELKDGMIIQGNSSLKPAKLESHNDHRIAMALSIAALKANGTSYLSNHECINISFPTFFDILLENIV</sequence>
<dbReference type="GO" id="GO:0009073">
    <property type="term" value="P:aromatic amino acid family biosynthetic process"/>
    <property type="evidence" value="ECO:0007669"/>
    <property type="project" value="UniProtKB-KW"/>
</dbReference>
<feature type="binding site" evidence="9">
    <location>
        <position position="169"/>
    </location>
    <ligand>
        <name>3-phosphoshikimate</name>
        <dbReference type="ChEBI" id="CHEBI:145989"/>
    </ligand>
</feature>
<dbReference type="Gene3D" id="3.65.10.10">
    <property type="entry name" value="Enolpyruvate transferase domain"/>
    <property type="match status" value="2"/>
</dbReference>
<proteinExistence type="inferred from homology"/>
<evidence type="ECO:0000256" key="3">
    <source>
        <dbReference type="ARBA" id="ARBA00009948"/>
    </source>
</evidence>
<dbReference type="SUPFAM" id="SSF55205">
    <property type="entry name" value="EPT/RTPC-like"/>
    <property type="match status" value="1"/>
</dbReference>
<feature type="active site" description="Proton acceptor" evidence="9">
    <location>
        <position position="315"/>
    </location>
</feature>
<comment type="similarity">
    <text evidence="3 9">Belongs to the EPSP synthase family.</text>
</comment>
<dbReference type="InterPro" id="IPR006264">
    <property type="entry name" value="EPSP_synthase"/>
</dbReference>
<dbReference type="InterPro" id="IPR036968">
    <property type="entry name" value="Enolpyruvate_Tfrase_sf"/>
</dbReference>